<comment type="caution">
    <text evidence="2">The sequence shown here is derived from an EMBL/GenBank/DDBJ whole genome shotgun (WGS) entry which is preliminary data.</text>
</comment>
<gene>
    <name evidence="2" type="ORF">Q428_08915</name>
</gene>
<accession>A0A017RUF1</accession>
<sequence length="369" mass="41715">MYFDPTGHWKTVVQNGKTYAVAEKGDTLGGLAKKQLGDSNKWKQLGYKGDPRKLKVGQKIDITSISKSTKSKQKDVSKKKSTNNVNSSEVKATATKKSTGVVNSGLSFSKLPSSAPTETGKITVDGKTYSIYVPNYKNGSNAELENDGWKTEEKLSKEFSIQNADVAKGLSGLEFEEAPETRNEWFKDLNRTMRFHKSMVFAQLVKVISNSAERIPVKIVIQKKGNEYRAIIQAGVSDTLTKYAGKSIDVIDNMQLVYGELLRKDLIQTYNLNRFIDYDIKYTFDSKHEENPYTHYLSFNNGALVATPILYTGDKMEIGHYKEDVIFKTNMDWVVDIDMRNVLQQSSTLISHLNSKILRELDKRKFIIK</sequence>
<dbReference type="Proteomes" id="UP000019681">
    <property type="component" value="Unassembled WGS sequence"/>
</dbReference>
<dbReference type="EMBL" id="AZQP01000024">
    <property type="protein sequence ID" value="EYE88312.1"/>
    <property type="molecule type" value="Genomic_DNA"/>
</dbReference>
<keyword evidence="3" id="KW-1185">Reference proteome</keyword>
<reference evidence="2 3" key="1">
    <citation type="journal article" date="2014" name="Genome Announc.">
        <title>Draft Genome Sequence of Fervidicella metallireducens Strain AeBT, an Iron-Reducing Thermoanaerobe from the Great Artesian Basin.</title>
        <authorList>
            <person name="Patel B.K."/>
        </authorList>
    </citation>
    <scope>NUCLEOTIDE SEQUENCE [LARGE SCALE GENOMIC DNA]</scope>
    <source>
        <strain evidence="2 3">AeB</strain>
    </source>
</reference>
<evidence type="ECO:0008006" key="4">
    <source>
        <dbReference type="Google" id="ProtNLM"/>
    </source>
</evidence>
<evidence type="ECO:0000256" key="1">
    <source>
        <dbReference type="SAM" id="MobiDB-lite"/>
    </source>
</evidence>
<name>A0A017RUF1_9CLOT</name>
<proteinExistence type="predicted"/>
<feature type="region of interest" description="Disordered" evidence="1">
    <location>
        <begin position="67"/>
        <end position="91"/>
    </location>
</feature>
<evidence type="ECO:0000313" key="3">
    <source>
        <dbReference type="Proteomes" id="UP000019681"/>
    </source>
</evidence>
<organism evidence="2 3">
    <name type="scientific">Fervidicella metallireducens AeB</name>
    <dbReference type="NCBI Taxonomy" id="1403537"/>
    <lineage>
        <taxon>Bacteria</taxon>
        <taxon>Bacillati</taxon>
        <taxon>Bacillota</taxon>
        <taxon>Clostridia</taxon>
        <taxon>Eubacteriales</taxon>
        <taxon>Clostridiaceae</taxon>
        <taxon>Fervidicella</taxon>
    </lineage>
</organism>
<dbReference type="AlphaFoldDB" id="A0A017RUF1"/>
<protein>
    <recommendedName>
        <fullName evidence="4">LysM domain-containing protein</fullName>
    </recommendedName>
</protein>
<evidence type="ECO:0000313" key="2">
    <source>
        <dbReference type="EMBL" id="EYE88312.1"/>
    </source>
</evidence>
<feature type="compositionally biased region" description="Low complexity" evidence="1">
    <location>
        <begin position="82"/>
        <end position="91"/>
    </location>
</feature>